<dbReference type="GO" id="GO:0009882">
    <property type="term" value="F:blue light photoreceptor activity"/>
    <property type="evidence" value="ECO:0007669"/>
    <property type="project" value="UniProtKB-ARBA"/>
</dbReference>
<dbReference type="PROSITE" id="PS00107">
    <property type="entry name" value="PROTEIN_KINASE_ATP"/>
    <property type="match status" value="1"/>
</dbReference>
<dbReference type="Gene3D" id="3.30.200.20">
    <property type="entry name" value="Phosphorylase Kinase, domain 1"/>
    <property type="match status" value="1"/>
</dbReference>
<dbReference type="SUPFAM" id="SSF56112">
    <property type="entry name" value="Protein kinase-like (PK-like)"/>
    <property type="match status" value="1"/>
</dbReference>
<evidence type="ECO:0000256" key="10">
    <source>
        <dbReference type="ARBA" id="ARBA00022737"/>
    </source>
</evidence>
<keyword evidence="13 18" id="KW-0067">ATP-binding</keyword>
<evidence type="ECO:0000256" key="12">
    <source>
        <dbReference type="ARBA" id="ARBA00022777"/>
    </source>
</evidence>
<evidence type="ECO:0000256" key="1">
    <source>
        <dbReference type="ARBA" id="ARBA00001917"/>
    </source>
</evidence>
<feature type="binding site" evidence="18">
    <location>
        <position position="706"/>
    </location>
    <ligand>
        <name>ATP</name>
        <dbReference type="ChEBI" id="CHEBI:30616"/>
    </ligand>
</feature>
<protein>
    <recommendedName>
        <fullName evidence="3">non-specific serine/threonine protein kinase</fullName>
        <ecNumber evidence="3">2.7.11.1</ecNumber>
    </recommendedName>
</protein>
<feature type="region of interest" description="Disordered" evidence="19">
    <location>
        <begin position="389"/>
        <end position="425"/>
    </location>
</feature>
<gene>
    <name evidence="23" type="ORF">NE237_017453</name>
</gene>
<keyword evidence="15" id="KW-0675">Receptor</keyword>
<dbReference type="PROSITE" id="PS50113">
    <property type="entry name" value="PAC"/>
    <property type="match status" value="2"/>
</dbReference>
<keyword evidence="7" id="KW-0285">Flavoprotein</keyword>
<evidence type="ECO:0000256" key="17">
    <source>
        <dbReference type="ARBA" id="ARBA00048679"/>
    </source>
</evidence>
<keyword evidence="14" id="KW-0157">Chromophore</keyword>
<dbReference type="SMART" id="SM00091">
    <property type="entry name" value="PAS"/>
    <property type="match status" value="2"/>
</dbReference>
<dbReference type="InterPro" id="IPR001610">
    <property type="entry name" value="PAC"/>
</dbReference>
<evidence type="ECO:0000256" key="4">
    <source>
        <dbReference type="ARBA" id="ARBA00022527"/>
    </source>
</evidence>
<dbReference type="FunFam" id="3.30.450.20:FF:000002">
    <property type="entry name" value="LOV domain-containing protein"/>
    <property type="match status" value="1"/>
</dbReference>
<dbReference type="Pfam" id="PF13426">
    <property type="entry name" value="PAS_9"/>
    <property type="match status" value="2"/>
</dbReference>
<dbReference type="InterPro" id="IPR017441">
    <property type="entry name" value="Protein_kinase_ATP_BS"/>
</dbReference>
<dbReference type="InterPro" id="IPR000719">
    <property type="entry name" value="Prot_kinase_dom"/>
</dbReference>
<keyword evidence="5" id="KW-0600">Photoreceptor protein</keyword>
<dbReference type="GO" id="GO:0005524">
    <property type="term" value="F:ATP binding"/>
    <property type="evidence" value="ECO:0007669"/>
    <property type="project" value="UniProtKB-UniRule"/>
</dbReference>
<evidence type="ECO:0000256" key="19">
    <source>
        <dbReference type="SAM" id="MobiDB-lite"/>
    </source>
</evidence>
<evidence type="ECO:0000313" key="24">
    <source>
        <dbReference type="Proteomes" id="UP001141806"/>
    </source>
</evidence>
<keyword evidence="24" id="KW-1185">Reference proteome</keyword>
<dbReference type="EMBL" id="JAMYWD010000007">
    <property type="protein sequence ID" value="KAJ4965604.1"/>
    <property type="molecule type" value="Genomic_DNA"/>
</dbReference>
<dbReference type="InterPro" id="IPR000700">
    <property type="entry name" value="PAS-assoc_C"/>
</dbReference>
<evidence type="ECO:0000259" key="21">
    <source>
        <dbReference type="PROSITE" id="PS50112"/>
    </source>
</evidence>
<dbReference type="PROSITE" id="PS00108">
    <property type="entry name" value="PROTEIN_KINASE_ST"/>
    <property type="match status" value="1"/>
</dbReference>
<keyword evidence="4" id="KW-0723">Serine/threonine-protein kinase</keyword>
<evidence type="ECO:0000256" key="13">
    <source>
        <dbReference type="ARBA" id="ARBA00022840"/>
    </source>
</evidence>
<feature type="domain" description="PAS" evidence="21">
    <location>
        <begin position="192"/>
        <end position="265"/>
    </location>
</feature>
<dbReference type="Pfam" id="PF00069">
    <property type="entry name" value="Pkinase"/>
    <property type="match status" value="1"/>
</dbReference>
<dbReference type="FunFam" id="3.30.200.20:FF:000133">
    <property type="entry name" value="LOV domain-containing protein"/>
    <property type="match status" value="1"/>
</dbReference>
<feature type="domain" description="Protein kinase" evidence="20">
    <location>
        <begin position="677"/>
        <end position="963"/>
    </location>
</feature>
<keyword evidence="9" id="KW-0808">Transferase</keyword>
<dbReference type="CDD" id="cd00130">
    <property type="entry name" value="PAS"/>
    <property type="match status" value="2"/>
</dbReference>
<dbReference type="InterPro" id="IPR035965">
    <property type="entry name" value="PAS-like_dom_sf"/>
</dbReference>
<evidence type="ECO:0000256" key="3">
    <source>
        <dbReference type="ARBA" id="ARBA00012513"/>
    </source>
</evidence>
<comment type="cofactor">
    <cofactor evidence="1">
        <name>FMN</name>
        <dbReference type="ChEBI" id="CHEBI:58210"/>
    </cofactor>
</comment>
<feature type="compositionally biased region" description="Polar residues" evidence="19">
    <location>
        <begin position="394"/>
        <end position="403"/>
    </location>
</feature>
<proteinExistence type="inferred from homology"/>
<evidence type="ECO:0000256" key="18">
    <source>
        <dbReference type="PROSITE-ProRule" id="PRU10141"/>
    </source>
</evidence>
<evidence type="ECO:0000256" key="16">
    <source>
        <dbReference type="ARBA" id="ARBA00047899"/>
    </source>
</evidence>
<dbReference type="OrthoDB" id="432483at2759"/>
<dbReference type="FunFam" id="3.30.450.20:FF:000036">
    <property type="entry name" value="Putative LOV domain-containing protein"/>
    <property type="match status" value="1"/>
</dbReference>
<evidence type="ECO:0000256" key="7">
    <source>
        <dbReference type="ARBA" id="ARBA00022630"/>
    </source>
</evidence>
<keyword evidence="11 18" id="KW-0547">Nucleotide-binding</keyword>
<comment type="catalytic activity">
    <reaction evidence="16">
        <text>L-threonyl-[protein] + ATP = O-phospho-L-threonyl-[protein] + ADP + H(+)</text>
        <dbReference type="Rhea" id="RHEA:46608"/>
        <dbReference type="Rhea" id="RHEA-COMP:11060"/>
        <dbReference type="Rhea" id="RHEA-COMP:11605"/>
        <dbReference type="ChEBI" id="CHEBI:15378"/>
        <dbReference type="ChEBI" id="CHEBI:30013"/>
        <dbReference type="ChEBI" id="CHEBI:30616"/>
        <dbReference type="ChEBI" id="CHEBI:61977"/>
        <dbReference type="ChEBI" id="CHEBI:456216"/>
        <dbReference type="EC" id="2.7.11.1"/>
    </reaction>
</comment>
<feature type="region of interest" description="Disordered" evidence="19">
    <location>
        <begin position="156"/>
        <end position="187"/>
    </location>
</feature>
<dbReference type="Gene3D" id="3.30.450.20">
    <property type="entry name" value="PAS domain"/>
    <property type="match status" value="2"/>
</dbReference>
<dbReference type="InterPro" id="IPR000014">
    <property type="entry name" value="PAS"/>
</dbReference>
<accession>A0A9Q0K807</accession>
<evidence type="ECO:0000256" key="11">
    <source>
        <dbReference type="ARBA" id="ARBA00022741"/>
    </source>
</evidence>
<organism evidence="23 24">
    <name type="scientific">Protea cynaroides</name>
    <dbReference type="NCBI Taxonomy" id="273540"/>
    <lineage>
        <taxon>Eukaryota</taxon>
        <taxon>Viridiplantae</taxon>
        <taxon>Streptophyta</taxon>
        <taxon>Embryophyta</taxon>
        <taxon>Tracheophyta</taxon>
        <taxon>Spermatophyta</taxon>
        <taxon>Magnoliopsida</taxon>
        <taxon>Proteales</taxon>
        <taxon>Proteaceae</taxon>
        <taxon>Protea</taxon>
    </lineage>
</organism>
<dbReference type="PROSITE" id="PS50112">
    <property type="entry name" value="PAS"/>
    <property type="match status" value="2"/>
</dbReference>
<evidence type="ECO:0000313" key="23">
    <source>
        <dbReference type="EMBL" id="KAJ4965604.1"/>
    </source>
</evidence>
<evidence type="ECO:0000256" key="14">
    <source>
        <dbReference type="ARBA" id="ARBA00022991"/>
    </source>
</evidence>
<feature type="domain" description="PAC" evidence="22">
    <location>
        <begin position="550"/>
        <end position="604"/>
    </location>
</feature>
<keyword evidence="8" id="KW-0288">FMN</keyword>
<dbReference type="SMART" id="SM00220">
    <property type="entry name" value="S_TKc"/>
    <property type="match status" value="1"/>
</dbReference>
<feature type="domain" description="PAC" evidence="22">
    <location>
        <begin position="266"/>
        <end position="320"/>
    </location>
</feature>
<dbReference type="CDD" id="cd05574">
    <property type="entry name" value="STKc_phototropin_like"/>
    <property type="match status" value="1"/>
</dbReference>
<dbReference type="Proteomes" id="UP001141806">
    <property type="component" value="Unassembled WGS sequence"/>
</dbReference>
<evidence type="ECO:0000259" key="20">
    <source>
        <dbReference type="PROSITE" id="PS50011"/>
    </source>
</evidence>
<evidence type="ECO:0000256" key="9">
    <source>
        <dbReference type="ARBA" id="ARBA00022679"/>
    </source>
</evidence>
<keyword evidence="12" id="KW-0418">Kinase</keyword>
<dbReference type="Gene3D" id="1.10.510.10">
    <property type="entry name" value="Transferase(Phosphotransferase) domain 1"/>
    <property type="match status" value="1"/>
</dbReference>
<evidence type="ECO:0000256" key="2">
    <source>
        <dbReference type="ARBA" id="ARBA00009903"/>
    </source>
</evidence>
<evidence type="ECO:0000256" key="15">
    <source>
        <dbReference type="ARBA" id="ARBA00023170"/>
    </source>
</evidence>
<dbReference type="EC" id="2.7.11.1" evidence="3"/>
<name>A0A9Q0K807_9MAGN</name>
<comment type="catalytic activity">
    <reaction evidence="17">
        <text>L-seryl-[protein] + ATP = O-phospho-L-seryl-[protein] + ADP + H(+)</text>
        <dbReference type="Rhea" id="RHEA:17989"/>
        <dbReference type="Rhea" id="RHEA-COMP:9863"/>
        <dbReference type="Rhea" id="RHEA-COMP:11604"/>
        <dbReference type="ChEBI" id="CHEBI:15378"/>
        <dbReference type="ChEBI" id="CHEBI:29999"/>
        <dbReference type="ChEBI" id="CHEBI:30616"/>
        <dbReference type="ChEBI" id="CHEBI:83421"/>
        <dbReference type="ChEBI" id="CHEBI:456216"/>
        <dbReference type="EC" id="2.7.11.1"/>
    </reaction>
</comment>
<evidence type="ECO:0000256" key="6">
    <source>
        <dbReference type="ARBA" id="ARBA00022606"/>
    </source>
</evidence>
<evidence type="ECO:0000259" key="22">
    <source>
        <dbReference type="PROSITE" id="PS50113"/>
    </source>
</evidence>
<dbReference type="SUPFAM" id="SSF55785">
    <property type="entry name" value="PYP-like sensor domain (PAS domain)"/>
    <property type="match status" value="2"/>
</dbReference>
<comment type="caution">
    <text evidence="23">The sequence shown here is derived from an EMBL/GenBank/DDBJ whole genome shotgun (WGS) entry which is preliminary data.</text>
</comment>
<dbReference type="InterPro" id="IPR011009">
    <property type="entry name" value="Kinase-like_dom_sf"/>
</dbReference>
<dbReference type="InterPro" id="IPR008271">
    <property type="entry name" value="Ser/Thr_kinase_AS"/>
</dbReference>
<reference evidence="23" key="1">
    <citation type="journal article" date="2023" name="Plant J.">
        <title>The genome of the king protea, Protea cynaroides.</title>
        <authorList>
            <person name="Chang J."/>
            <person name="Duong T.A."/>
            <person name="Schoeman C."/>
            <person name="Ma X."/>
            <person name="Roodt D."/>
            <person name="Barker N."/>
            <person name="Li Z."/>
            <person name="Van de Peer Y."/>
            <person name="Mizrachi E."/>
        </authorList>
    </citation>
    <scope>NUCLEOTIDE SEQUENCE</scope>
    <source>
        <tissue evidence="23">Young leaves</tissue>
    </source>
</reference>
<keyword evidence="10" id="KW-0677">Repeat</keyword>
<sequence>MKTTQGFITSCFELVTVECLFSQNKVFSPPTCSSSFTVDQLYTLKTFDSENCRFKGFSSLYTEQFEIGSSGSVLLIHLRSHQLHEGATRVSSDGETAPKWMAFEGDMITEDVKAGGQPLDGQSNQIITDASLAERAAEWGLVFKSELGTGNPIAVGLRSSGDTSKNSAEKSIKSASPSEESKFGSESDFPSVSLDLKEALAKLQQTFVVSDATKPDCPIVYASAGFFTMTGYSTNETIGRNCRFLQGPDTNKNEVAKIREAVRTGKSYCGRLVNYKKNGTPFWNLLTITPIKDEAGKVIKFIGMQVEVSKYTEGLNDKALRPNGLSKSLIRYDARQKEKALGSISEVVQTVRDSRGHFQATDHETLSKGEEQEKFGLGFLLPKDSEAENLGTLDRQTQTSQIDARSDVSRKNSCQDAGKKPRTSGRISLMGFKCGSLNSTERHDPLPIIEPELLMTKDVQQTDSWDRVERERDMRQGIDLATTLERIEKNFVITDPRLPDNPIIFASDSFLELTEYTREEILGRNCRFLQGPETDQGTVSKIRDAIREQREITVQLINYTKSGKKFWNLFHLQSMRDQNGELQYFIGVQFDGSDHIESLRNRLSEKAEQRSAQLVKATAENVNEAVRELPDANLSPEELWAIHSQPVFPRPHKRNSHSWVAIQKIISHGEKIGLKHFKPIRPLGCGDTGSVHLVELDGIGQLYAMKAMDKSVMLNRNKVHRSCIEREIVSQLDHPFLPTLYTSFQTDTHVCLITDFCPGGELFALLDKQPMKIFKEKSARFYAAEVVVGLEYLHCLGIIYRDLKPENVLLQKDGHIVLADFDLSFLTSCQPQIIQDPIPKKRRSRSRPPPTFVAEPVTRSNSFVGTEEYIAPEIITGAGHSSAIDWWTLGILLYEMLYGRTPFRGKNRQKTFANILHNELTFPRSIPVSLAARQLIHGLLHSDPAKRLGSPNGANEIKRHPFFRGINWPLIRCMIPPPLDVPLQLFGKDPKAKDVQWDDGVLLQSMDFF</sequence>
<evidence type="ECO:0000256" key="8">
    <source>
        <dbReference type="ARBA" id="ARBA00022643"/>
    </source>
</evidence>
<dbReference type="AlphaFoldDB" id="A0A9Q0K807"/>
<dbReference type="GO" id="GO:0004674">
    <property type="term" value="F:protein serine/threonine kinase activity"/>
    <property type="evidence" value="ECO:0007669"/>
    <property type="project" value="UniProtKB-KW"/>
</dbReference>
<dbReference type="PANTHER" id="PTHR45637">
    <property type="entry name" value="FLIPPASE KINASE 1-RELATED"/>
    <property type="match status" value="1"/>
</dbReference>
<evidence type="ECO:0000256" key="5">
    <source>
        <dbReference type="ARBA" id="ARBA00022543"/>
    </source>
</evidence>
<comment type="similarity">
    <text evidence="2">Belongs to the protein kinase superfamily. AGC Ser/Thr protein kinase family.</text>
</comment>
<dbReference type="SMART" id="SM00086">
    <property type="entry name" value="PAC"/>
    <property type="match status" value="2"/>
</dbReference>
<dbReference type="NCBIfam" id="TIGR00229">
    <property type="entry name" value="sensory_box"/>
    <property type="match status" value="2"/>
</dbReference>
<keyword evidence="6" id="KW-0716">Sensory transduction</keyword>
<feature type="domain" description="PAS" evidence="21">
    <location>
        <begin position="476"/>
        <end position="549"/>
    </location>
</feature>
<dbReference type="FunFam" id="1.10.510.10:FF:000265">
    <property type="entry name" value="Putative LOV domain-containing protein"/>
    <property type="match status" value="1"/>
</dbReference>
<dbReference type="PROSITE" id="PS50011">
    <property type="entry name" value="PROTEIN_KINASE_DOM"/>
    <property type="match status" value="1"/>
</dbReference>